<evidence type="ECO:0000256" key="2">
    <source>
        <dbReference type="PROSITE-ProRule" id="PRU00708"/>
    </source>
</evidence>
<dbReference type="Pfam" id="PF20431">
    <property type="entry name" value="E_motif"/>
    <property type="match status" value="1"/>
</dbReference>
<feature type="repeat" description="PPR" evidence="2">
    <location>
        <begin position="286"/>
        <end position="320"/>
    </location>
</feature>
<keyword evidence="4" id="KW-1185">Reference proteome</keyword>
<dbReference type="FunFam" id="1.25.40.10:FF:000442">
    <property type="entry name" value="Pentatricopeptide repeat-containing protein At3g49710"/>
    <property type="match status" value="1"/>
</dbReference>
<feature type="repeat" description="PPR" evidence="2">
    <location>
        <begin position="154"/>
        <end position="188"/>
    </location>
</feature>
<dbReference type="PROSITE" id="PS51375">
    <property type="entry name" value="PPR"/>
    <property type="match status" value="2"/>
</dbReference>
<dbReference type="InterPro" id="IPR011990">
    <property type="entry name" value="TPR-like_helical_dom_sf"/>
</dbReference>
<dbReference type="Proteomes" id="UP001418222">
    <property type="component" value="Unassembled WGS sequence"/>
</dbReference>
<dbReference type="FunFam" id="1.25.40.10:FF:000277">
    <property type="entry name" value="Pentatricopeptide repeat-containing protein, mitochondrial"/>
    <property type="match status" value="1"/>
</dbReference>
<dbReference type="NCBIfam" id="TIGR00756">
    <property type="entry name" value="PPR"/>
    <property type="match status" value="3"/>
</dbReference>
<accession>A0AAP0B9M0</accession>
<dbReference type="Pfam" id="PF13812">
    <property type="entry name" value="PPR_3"/>
    <property type="match status" value="1"/>
</dbReference>
<organism evidence="3 4">
    <name type="scientific">Platanthera zijinensis</name>
    <dbReference type="NCBI Taxonomy" id="2320716"/>
    <lineage>
        <taxon>Eukaryota</taxon>
        <taxon>Viridiplantae</taxon>
        <taxon>Streptophyta</taxon>
        <taxon>Embryophyta</taxon>
        <taxon>Tracheophyta</taxon>
        <taxon>Spermatophyta</taxon>
        <taxon>Magnoliopsida</taxon>
        <taxon>Liliopsida</taxon>
        <taxon>Asparagales</taxon>
        <taxon>Orchidaceae</taxon>
        <taxon>Orchidoideae</taxon>
        <taxon>Orchideae</taxon>
        <taxon>Orchidinae</taxon>
        <taxon>Platanthera</taxon>
    </lineage>
</organism>
<protein>
    <submittedName>
        <fullName evidence="3">Pentatricopeptide repeat-containing protein</fullName>
    </submittedName>
</protein>
<dbReference type="EMBL" id="JBBWWQ010000013">
    <property type="protein sequence ID" value="KAK8933745.1"/>
    <property type="molecule type" value="Genomic_DNA"/>
</dbReference>
<dbReference type="PANTHER" id="PTHR47926:SF436">
    <property type="entry name" value="PENTATRICOPEPTIDE REPEAT-CONTAINING PROTEIN ELI1, CHLOROPLASTIC-LIKE ISOFORM X2"/>
    <property type="match status" value="1"/>
</dbReference>
<dbReference type="InterPro" id="IPR046848">
    <property type="entry name" value="E_motif"/>
</dbReference>
<dbReference type="GO" id="GO:0005737">
    <property type="term" value="C:cytoplasm"/>
    <property type="evidence" value="ECO:0007669"/>
    <property type="project" value="UniProtKB-ARBA"/>
</dbReference>
<dbReference type="PANTHER" id="PTHR47926">
    <property type="entry name" value="PENTATRICOPEPTIDE REPEAT-CONTAINING PROTEIN"/>
    <property type="match status" value="1"/>
</dbReference>
<evidence type="ECO:0000256" key="1">
    <source>
        <dbReference type="ARBA" id="ARBA00022737"/>
    </source>
</evidence>
<evidence type="ECO:0000313" key="4">
    <source>
        <dbReference type="Proteomes" id="UP001418222"/>
    </source>
</evidence>
<sequence length="519" mass="56914">MAFSLIYSYPSQPLSRSLCCSSPTDTSFVTSTLLISQSSSSSSSSSIQPSIFDYNSLIRAQIDTGRPKHALVLFHRMLAVDALSPDRFTFPTVLKACGHLSAVAEGQQIHSLFLKSHFVPSSDVFVLTSLLHFYACCGRLINARLVFDQIPDRSIASWNAMVDGYARSGDLESAHRLFFEMPDRDIVSWNTLIRGYVGDGRPWEALKIFLDMRLSAMRADDSTMASVIAAVAGSGLLSLGRSAHAYITRQILPLDGPLGVAMIDMYAKCGSVGSAHTVFLTIKSKRVEHWTAMIAGFAAHGFADASLKVFREMMNSGTSPNHITFIAVLNACSHGGLVYQGLEYFKLLKVFDIEPRIHHYGCLVDLLGRAGLVDEAAEIVRGMPVDPSSVIWSTLLAACKKHGRADMGKVAAGKTIGLDSSSGGSHVLLSNLYAELGRREESRSVRKAMEDRALRKIAGLSWIEIDGCIHEFVSGDGFHYRAKEIYGVLEDLRSYLRWVEDQQSSSSTVLLRVEEIDIL</sequence>
<keyword evidence="1" id="KW-0677">Repeat</keyword>
<gene>
    <name evidence="3" type="primary">PCMP-H38</name>
    <name evidence="3" type="ORF">KSP39_PZI015323</name>
</gene>
<dbReference type="Gene3D" id="1.25.40.10">
    <property type="entry name" value="Tetratricopeptide repeat domain"/>
    <property type="match status" value="2"/>
</dbReference>
<dbReference type="AlphaFoldDB" id="A0AAP0B9M0"/>
<dbReference type="GO" id="GO:0003723">
    <property type="term" value="F:RNA binding"/>
    <property type="evidence" value="ECO:0007669"/>
    <property type="project" value="InterPro"/>
</dbReference>
<dbReference type="Pfam" id="PF13041">
    <property type="entry name" value="PPR_2"/>
    <property type="match status" value="2"/>
</dbReference>
<comment type="caution">
    <text evidence="3">The sequence shown here is derived from an EMBL/GenBank/DDBJ whole genome shotgun (WGS) entry which is preliminary data.</text>
</comment>
<dbReference type="InterPro" id="IPR002885">
    <property type="entry name" value="PPR_rpt"/>
</dbReference>
<name>A0AAP0B9M0_9ASPA</name>
<evidence type="ECO:0000313" key="3">
    <source>
        <dbReference type="EMBL" id="KAK8933745.1"/>
    </source>
</evidence>
<dbReference type="Pfam" id="PF01535">
    <property type="entry name" value="PPR"/>
    <property type="match status" value="2"/>
</dbReference>
<reference evidence="3 4" key="1">
    <citation type="journal article" date="2022" name="Nat. Plants">
        <title>Genomes of leafy and leafless Platanthera orchids illuminate the evolution of mycoheterotrophy.</title>
        <authorList>
            <person name="Li M.H."/>
            <person name="Liu K.W."/>
            <person name="Li Z."/>
            <person name="Lu H.C."/>
            <person name="Ye Q.L."/>
            <person name="Zhang D."/>
            <person name="Wang J.Y."/>
            <person name="Li Y.F."/>
            <person name="Zhong Z.M."/>
            <person name="Liu X."/>
            <person name="Yu X."/>
            <person name="Liu D.K."/>
            <person name="Tu X.D."/>
            <person name="Liu B."/>
            <person name="Hao Y."/>
            <person name="Liao X.Y."/>
            <person name="Jiang Y.T."/>
            <person name="Sun W.H."/>
            <person name="Chen J."/>
            <person name="Chen Y.Q."/>
            <person name="Ai Y."/>
            <person name="Zhai J.W."/>
            <person name="Wu S.S."/>
            <person name="Zhou Z."/>
            <person name="Hsiao Y.Y."/>
            <person name="Wu W.L."/>
            <person name="Chen Y.Y."/>
            <person name="Lin Y.F."/>
            <person name="Hsu J.L."/>
            <person name="Li C.Y."/>
            <person name="Wang Z.W."/>
            <person name="Zhao X."/>
            <person name="Zhong W.Y."/>
            <person name="Ma X.K."/>
            <person name="Ma L."/>
            <person name="Huang J."/>
            <person name="Chen G.Z."/>
            <person name="Huang M.Z."/>
            <person name="Huang L."/>
            <person name="Peng D.H."/>
            <person name="Luo Y.B."/>
            <person name="Zou S.Q."/>
            <person name="Chen S.P."/>
            <person name="Lan S."/>
            <person name="Tsai W.C."/>
            <person name="Van de Peer Y."/>
            <person name="Liu Z.J."/>
        </authorList>
    </citation>
    <scope>NUCLEOTIDE SEQUENCE [LARGE SCALE GENOMIC DNA]</scope>
    <source>
        <strain evidence="3">Lor287</strain>
    </source>
</reference>
<dbReference type="GO" id="GO:0016556">
    <property type="term" value="P:mRNA modification"/>
    <property type="evidence" value="ECO:0007669"/>
    <property type="project" value="UniProtKB-ARBA"/>
</dbReference>
<proteinExistence type="predicted"/>
<dbReference type="InterPro" id="IPR046960">
    <property type="entry name" value="PPR_At4g14850-like_plant"/>
</dbReference>